<evidence type="ECO:0000313" key="1">
    <source>
        <dbReference type="EMBL" id="PSJ31139.1"/>
    </source>
</evidence>
<dbReference type="SUPFAM" id="SSF53474">
    <property type="entry name" value="alpha/beta-Hydrolases"/>
    <property type="match status" value="1"/>
</dbReference>
<dbReference type="Pfam" id="PF11187">
    <property type="entry name" value="Mbeg1-like"/>
    <property type="match status" value="1"/>
</dbReference>
<gene>
    <name evidence="1" type="ORF">UF10_07685</name>
</gene>
<comment type="caution">
    <text evidence="1">The sequence shown here is derived from an EMBL/GenBank/DDBJ whole genome shotgun (WGS) entry which is preliminary data.</text>
</comment>
<dbReference type="InterPro" id="IPR024499">
    <property type="entry name" value="Mbeg1-like"/>
</dbReference>
<evidence type="ECO:0008006" key="3">
    <source>
        <dbReference type="Google" id="ProtNLM"/>
    </source>
</evidence>
<proteinExistence type="predicted"/>
<evidence type="ECO:0000313" key="2">
    <source>
        <dbReference type="Proteomes" id="UP000241434"/>
    </source>
</evidence>
<dbReference type="Gene3D" id="3.40.50.1820">
    <property type="entry name" value="alpha/beta hydrolase"/>
    <property type="match status" value="1"/>
</dbReference>
<protein>
    <recommendedName>
        <fullName evidence="3">DUF2974 domain-containing protein</fullName>
    </recommendedName>
</protein>
<sequence>MNNIIDYIDWRGDLTFKQSGFNEVDNMIFSQISYLNLGVIKGEMSIEELGQRYEKEIKNRNITQSSYITSLITRIEKMFMKAYKSNRFKDVLVSDFVNKFDEINESQFSAMTFIIDEDTIYVAFRGTDDTIVGFKENLNMSFSAPVPGQIDSVSYLRGILNKYDKKNIIVGGHSKGGNFAVFAVSGLTQEERDRISIVYNNDGPGFTEKILNSYGYKDTVKKVKKYLPKDSFVGILMDDEEEYIVVNASGASGILQHDGLNWEVRGSEFVKRKSITEKSQFVDKTVKYWLEGLNKEQREAFVDELYRIVKKSTNANCLNDISENRLSATYNFIRKMTNMDNEKKDMMQDTVMRLIHSGSEVKKEKKERKKVKRIFLSKSKL</sequence>
<organism evidence="1 2">
    <name type="scientific">Peptostreptococcus russellii</name>
    <dbReference type="NCBI Taxonomy" id="215200"/>
    <lineage>
        <taxon>Bacteria</taxon>
        <taxon>Bacillati</taxon>
        <taxon>Bacillota</taxon>
        <taxon>Clostridia</taxon>
        <taxon>Peptostreptococcales</taxon>
        <taxon>Peptostreptococcaceae</taxon>
        <taxon>Peptostreptococcus</taxon>
    </lineage>
</organism>
<dbReference type="InterPro" id="IPR029058">
    <property type="entry name" value="AB_hydrolase_fold"/>
</dbReference>
<dbReference type="OrthoDB" id="9769481at2"/>
<dbReference type="RefSeq" id="WP_106777222.1">
    <property type="nucleotide sequence ID" value="NZ_JYGE01000006.1"/>
</dbReference>
<name>A0A2P7PZG9_9FIRM</name>
<reference evidence="1" key="1">
    <citation type="thesis" date="2015" institute="Rutgers" country="The State University of New Jersey, 14 College Farm Rd., New Brunswick, NJ, USA">
        <title>Ammonia toxicity in bacteria and its implications for treatment of and resource recovery from highly nitrogenous organic wastes.</title>
        <authorList>
            <person name="Luther A.K."/>
        </authorList>
    </citation>
    <scope>NUCLEOTIDE SEQUENCE</scope>
    <source>
        <strain evidence="1">RT-10B</strain>
    </source>
</reference>
<dbReference type="Proteomes" id="UP000241434">
    <property type="component" value="Unassembled WGS sequence"/>
</dbReference>
<keyword evidence="2" id="KW-1185">Reference proteome</keyword>
<dbReference type="EMBL" id="JYGE01000006">
    <property type="protein sequence ID" value="PSJ31139.1"/>
    <property type="molecule type" value="Genomic_DNA"/>
</dbReference>
<accession>A0A2P7PZG9</accession>
<dbReference type="AlphaFoldDB" id="A0A2P7PZG9"/>